<gene>
    <name evidence="1" type="ORF">Tci_846924</name>
</gene>
<reference evidence="1" key="1">
    <citation type="journal article" date="2019" name="Sci. Rep.">
        <title>Draft genome of Tanacetum cinerariifolium, the natural source of mosquito coil.</title>
        <authorList>
            <person name="Yamashiro T."/>
            <person name="Shiraishi A."/>
            <person name="Satake H."/>
            <person name="Nakayama K."/>
        </authorList>
    </citation>
    <scope>NUCLEOTIDE SEQUENCE</scope>
</reference>
<comment type="caution">
    <text evidence="1">The sequence shown here is derived from an EMBL/GenBank/DDBJ whole genome shotgun (WGS) entry which is preliminary data.</text>
</comment>
<accession>A0A699QR66</accession>
<dbReference type="AlphaFoldDB" id="A0A699QR66"/>
<sequence>MAILTMRVRRFLNNTGRKFTMNCNETIGFDKSKVECYNCRKRDTLQRSAELQGTKKTRIQKAQEGLCLLKHLLAQH</sequence>
<protein>
    <submittedName>
        <fullName evidence="1">Uncharacterized protein</fullName>
    </submittedName>
</protein>
<dbReference type="EMBL" id="BKCJ011049529">
    <property type="protein sequence ID" value="GFC74954.1"/>
    <property type="molecule type" value="Genomic_DNA"/>
</dbReference>
<organism evidence="1">
    <name type="scientific">Tanacetum cinerariifolium</name>
    <name type="common">Dalmatian daisy</name>
    <name type="synonym">Chrysanthemum cinerariifolium</name>
    <dbReference type="NCBI Taxonomy" id="118510"/>
    <lineage>
        <taxon>Eukaryota</taxon>
        <taxon>Viridiplantae</taxon>
        <taxon>Streptophyta</taxon>
        <taxon>Embryophyta</taxon>
        <taxon>Tracheophyta</taxon>
        <taxon>Spermatophyta</taxon>
        <taxon>Magnoliopsida</taxon>
        <taxon>eudicotyledons</taxon>
        <taxon>Gunneridae</taxon>
        <taxon>Pentapetalae</taxon>
        <taxon>asterids</taxon>
        <taxon>campanulids</taxon>
        <taxon>Asterales</taxon>
        <taxon>Asteraceae</taxon>
        <taxon>Asteroideae</taxon>
        <taxon>Anthemideae</taxon>
        <taxon>Anthemidinae</taxon>
        <taxon>Tanacetum</taxon>
    </lineage>
</organism>
<proteinExistence type="predicted"/>
<name>A0A699QR66_TANCI</name>
<evidence type="ECO:0000313" key="1">
    <source>
        <dbReference type="EMBL" id="GFC74954.1"/>
    </source>
</evidence>